<gene>
    <name evidence="1" type="ORF">C7460_1115</name>
</gene>
<proteinExistence type="predicted"/>
<evidence type="ECO:0000313" key="2">
    <source>
        <dbReference type="Proteomes" id="UP000256779"/>
    </source>
</evidence>
<keyword evidence="2" id="KW-1185">Reference proteome</keyword>
<dbReference type="PROSITE" id="PS51257">
    <property type="entry name" value="PROKAR_LIPOPROTEIN"/>
    <property type="match status" value="1"/>
</dbReference>
<dbReference type="Proteomes" id="UP000256779">
    <property type="component" value="Unassembled WGS sequence"/>
</dbReference>
<name>A0A3D9L3K2_MARFU</name>
<dbReference type="AlphaFoldDB" id="A0A3D9L3K2"/>
<comment type="caution">
    <text evidence="1">The sequence shown here is derived from an EMBL/GenBank/DDBJ whole genome shotgun (WGS) entry which is preliminary data.</text>
</comment>
<dbReference type="OrthoDB" id="832379at2"/>
<accession>A0A3D9L3K2</accession>
<dbReference type="RefSeq" id="WP_115868396.1">
    <property type="nucleotide sequence ID" value="NZ_QREG01000011.1"/>
</dbReference>
<sequence>MRIGIKLSIIIKFGTIIAILLVLAAGCQEAYVDTLPADQRDALDANHSAVDLATRMVMLDGSADNALDGMSCAAVVYPITVERSDQLETLTGPEDLAQLLLDSIEFELEFPVTLQLADYSMITLTDDDQLEDLQENCVEGGGDPDIECIDFDYPVQLLAFDTITEVSNSVVLTNDEQAYAFFTSMESNVISFDWPIGLITRSGEQLTVQAHSELQADLEHYASSCDEGDVVPELDFEDEERVEDHELFQYLTGAVWDVAELSVEGELQTQYFESLEFTFNQDFTIDATYQEENLVGEWELEIEQELILAIDLDTEFENQELINDEWHVVSYTADSLIANSESGDKTLRLTTR</sequence>
<reference evidence="1 2" key="1">
    <citation type="submission" date="2018-07" db="EMBL/GenBank/DDBJ databases">
        <title>Genomic Encyclopedia of Type Strains, Phase IV (KMG-IV): sequencing the most valuable type-strain genomes for metagenomic binning, comparative biology and taxonomic classification.</title>
        <authorList>
            <person name="Goeker M."/>
        </authorList>
    </citation>
    <scope>NUCLEOTIDE SEQUENCE [LARGE SCALE GENOMIC DNA]</scope>
    <source>
        <strain evidence="1 2">DSM 4134</strain>
    </source>
</reference>
<evidence type="ECO:0000313" key="1">
    <source>
        <dbReference type="EMBL" id="RED97864.1"/>
    </source>
</evidence>
<dbReference type="EMBL" id="QREG01000011">
    <property type="protein sequence ID" value="RED97864.1"/>
    <property type="molecule type" value="Genomic_DNA"/>
</dbReference>
<organism evidence="1 2">
    <name type="scientific">Marinoscillum furvescens DSM 4134</name>
    <dbReference type="NCBI Taxonomy" id="1122208"/>
    <lineage>
        <taxon>Bacteria</taxon>
        <taxon>Pseudomonadati</taxon>
        <taxon>Bacteroidota</taxon>
        <taxon>Cytophagia</taxon>
        <taxon>Cytophagales</taxon>
        <taxon>Reichenbachiellaceae</taxon>
        <taxon>Marinoscillum</taxon>
    </lineage>
</organism>
<protein>
    <submittedName>
        <fullName evidence="1">Uncharacterized protein</fullName>
    </submittedName>
</protein>